<dbReference type="Proteomes" id="UP000887569">
    <property type="component" value="Unplaced"/>
</dbReference>
<protein>
    <submittedName>
        <fullName evidence="2">Uncharacterized protein</fullName>
    </submittedName>
</protein>
<organism evidence="1 2">
    <name type="scientific">Parascaris univalens</name>
    <name type="common">Nematode worm</name>
    <dbReference type="NCBI Taxonomy" id="6257"/>
    <lineage>
        <taxon>Eukaryota</taxon>
        <taxon>Metazoa</taxon>
        <taxon>Ecdysozoa</taxon>
        <taxon>Nematoda</taxon>
        <taxon>Chromadorea</taxon>
        <taxon>Rhabditida</taxon>
        <taxon>Spirurina</taxon>
        <taxon>Ascaridomorpha</taxon>
        <taxon>Ascaridoidea</taxon>
        <taxon>Ascarididae</taxon>
        <taxon>Parascaris</taxon>
    </lineage>
</organism>
<reference evidence="2" key="1">
    <citation type="submission" date="2022-11" db="UniProtKB">
        <authorList>
            <consortium name="WormBaseParasite"/>
        </authorList>
    </citation>
    <scope>IDENTIFICATION</scope>
</reference>
<accession>A0A915A8S6</accession>
<sequence length="106" mass="11800">MSVEPERRATVVTSQIGEQAVHRDQVARLAVLDVQRRSTRRLMLFSEAKLRMTKCTSVSDCGAHGVVEECASSALPQTAARERAPLIDRCGWHFGDAFTRHHLDPS</sequence>
<keyword evidence="1" id="KW-1185">Reference proteome</keyword>
<evidence type="ECO:0000313" key="1">
    <source>
        <dbReference type="Proteomes" id="UP000887569"/>
    </source>
</evidence>
<dbReference type="WBParaSite" id="PgR001X_g048_t01">
    <property type="protein sequence ID" value="PgR001X_g048_t01"/>
    <property type="gene ID" value="PgR001X_g048"/>
</dbReference>
<proteinExistence type="predicted"/>
<dbReference type="AlphaFoldDB" id="A0A915A8S6"/>
<evidence type="ECO:0000313" key="2">
    <source>
        <dbReference type="WBParaSite" id="PgR001X_g048_t01"/>
    </source>
</evidence>
<name>A0A915A8S6_PARUN</name>